<reference evidence="2 3" key="1">
    <citation type="journal article" date="2015" name="Nat. Commun.">
        <title>Production of butyrate from lysine and the Amadori product fructoselysine by a human gut commensal.</title>
        <authorList>
            <person name="Bui T.P."/>
            <person name="Ritari J."/>
            <person name="Boeren S."/>
            <person name="de Waard P."/>
            <person name="Plugge C.M."/>
            <person name="de Vos W.M."/>
        </authorList>
    </citation>
    <scope>NUCLEOTIDE SEQUENCE [LARGE SCALE GENOMIC DNA]</scope>
    <source>
        <strain evidence="2 3">AF211</strain>
    </source>
</reference>
<keyword evidence="1" id="KW-1133">Transmembrane helix</keyword>
<reference evidence="3" key="2">
    <citation type="submission" date="2015-04" db="EMBL/GenBank/DDBJ databases">
        <title>A butyrogenic pathway from the amino acid lysine in a human gut commensal.</title>
        <authorList>
            <person name="de Vos W.M."/>
            <person name="Bui N.T.P."/>
            <person name="Plugge C.M."/>
            <person name="Ritari J."/>
        </authorList>
    </citation>
    <scope>NUCLEOTIDE SEQUENCE [LARGE SCALE GENOMIC DNA]</scope>
    <source>
        <strain evidence="3">AF211</strain>
    </source>
</reference>
<protein>
    <submittedName>
        <fullName evidence="2">Uncharacterized protein</fullName>
    </submittedName>
</protein>
<dbReference type="Proteomes" id="UP000064844">
    <property type="component" value="Chromosome"/>
</dbReference>
<organism evidence="2 3">
    <name type="scientific">Intestinimonas butyriciproducens</name>
    <dbReference type="NCBI Taxonomy" id="1297617"/>
    <lineage>
        <taxon>Bacteria</taxon>
        <taxon>Bacillati</taxon>
        <taxon>Bacillota</taxon>
        <taxon>Clostridia</taxon>
        <taxon>Eubacteriales</taxon>
        <taxon>Intestinimonas</taxon>
    </lineage>
</organism>
<sequence>MLCLPLINTRIFNRRFPDIYMIYYTICPIFCIVSNELSAVRPDTNSRPPADGP</sequence>
<gene>
    <name evidence="2" type="ORF">IB211_03251c</name>
</gene>
<keyword evidence="3" id="KW-1185">Reference proteome</keyword>
<accession>A0A0S2W8I6</accession>
<evidence type="ECO:0000313" key="2">
    <source>
        <dbReference type="EMBL" id="ALP95641.1"/>
    </source>
</evidence>
<dbReference type="KEGG" id="ibu:IB211_03251c"/>
<feature type="transmembrane region" description="Helical" evidence="1">
    <location>
        <begin position="21"/>
        <end position="40"/>
    </location>
</feature>
<evidence type="ECO:0000313" key="3">
    <source>
        <dbReference type="Proteomes" id="UP000064844"/>
    </source>
</evidence>
<keyword evidence="1" id="KW-0812">Transmembrane</keyword>
<name>A0A0S2W8I6_9FIRM</name>
<dbReference type="EMBL" id="CP011307">
    <property type="protein sequence ID" value="ALP95641.1"/>
    <property type="molecule type" value="Genomic_DNA"/>
</dbReference>
<keyword evidence="1" id="KW-0472">Membrane</keyword>
<proteinExistence type="predicted"/>
<dbReference type="AlphaFoldDB" id="A0A0S2W8I6"/>
<evidence type="ECO:0000256" key="1">
    <source>
        <dbReference type="SAM" id="Phobius"/>
    </source>
</evidence>